<dbReference type="STRING" id="211114.SAMN04489726_3915"/>
<dbReference type="InterPro" id="IPR011330">
    <property type="entry name" value="Glyco_hydro/deAcase_b/a-brl"/>
</dbReference>
<sequence length="922" mass="98890">MPFVTDATVSRRTVHVVPHTHWDREWYEPFQRFRLQLVDLLDTVLPRLEADPRFRFTLDGQTAAVDDYLEVRPDALPRVIALVRSGQLAVGPWRVLADSFLCSGENLVRNLEIGLARSAELGGAMRVGYIPDQFGHTAQLPQILRGFGFDQACLWRGVPGSVDRHAFRWVSPDGSAVRTEYLPGGYGNASVMFTDPAKTVERSIAFAEQMRAWFGDTEPLAMYGTDHSAPIPTLLDQVGAVQASGAEVTLRLETLAEALAGRDPEEAGLPEVLGELRSHARANLLPGILSVRIAVKQAMAEAERMVERYAEPLSALWCPQAAEPFLSMAWLRLVDASCHDSVTGCGADTTAQQVAARIAEAEQLGSAVRDRTLNELAATAPSDSVLVVNPSAHERTDLVRCQVVAPEEWSDVALELPDGTLMPTQEIGRAERNLIDATFPAADVVNAVRRRTFGQVMYSRAIQRAEISETMLEPASGSSVHTVTFTVGRMGDPGYDVERFADELTEAVAAATPGDWRLRVIDEPSRELLALATAPALGWTTVRPRSAAAPLATPVSIVDNALHNGLVSVVVNEDGTLRITGADGTVLDGVGRIVDGGDAGDSYNYGPPVTDTLVDKPTSVSVVTAETGPLQASLVVLRTYEWPLGLVDFDGTARTSETVSVGVTTRVELRVDEPFVRVEVSFDNRSVDHRVRFHIPTVRTATSSHAEGQFSVVERALVNEGGNGEHPLPTFPASSFVDAGGTGVLLQNVTEYEVSEDGSDLALTLLRATGAISRNLHPLRAEPAGPTTPIPEAQVPGVTMSCFAILPHTGDWASAGLVEAAERYRNPLITLAGTGNTDDLTSGEGITVTGATACGLRQRNGLELRLVAYSDSPSTATVSLPGLTAAARVDLTGAVVEELSVVDGAVELPMRAWEITGLRLTR</sequence>
<evidence type="ECO:0000256" key="3">
    <source>
        <dbReference type="ARBA" id="ARBA00022801"/>
    </source>
</evidence>
<dbReference type="InterPro" id="IPR011682">
    <property type="entry name" value="Glyco_hydro_38_C"/>
</dbReference>
<evidence type="ECO:0000259" key="5">
    <source>
        <dbReference type="Pfam" id="PF01074"/>
    </source>
</evidence>
<reference evidence="7 8" key="1">
    <citation type="submission" date="2016-10" db="EMBL/GenBank/DDBJ databases">
        <authorList>
            <person name="de Groot N.N."/>
        </authorList>
    </citation>
    <scope>NUCLEOTIDE SEQUENCE [LARGE SCALE GENOMIC DNA]</scope>
    <source>
        <strain evidence="7 8">DSM 44149</strain>
    </source>
</reference>
<dbReference type="eggNOG" id="COG0383">
    <property type="taxonomic scope" value="Bacteria"/>
</dbReference>
<dbReference type="SUPFAM" id="SSF88713">
    <property type="entry name" value="Glycoside hydrolase/deacetylase"/>
    <property type="match status" value="1"/>
</dbReference>
<keyword evidence="4" id="KW-0326">Glycosidase</keyword>
<dbReference type="GO" id="GO:0046872">
    <property type="term" value="F:metal ion binding"/>
    <property type="evidence" value="ECO:0007669"/>
    <property type="project" value="UniProtKB-KW"/>
</dbReference>
<feature type="domain" description="Glycosyl hydrolase family 38 C-terminal" evidence="6">
    <location>
        <begin position="562"/>
        <end position="769"/>
    </location>
</feature>
<organism evidence="7 8">
    <name type="scientific">Allokutzneria albata</name>
    <name type="common">Kibdelosporangium albatum</name>
    <dbReference type="NCBI Taxonomy" id="211114"/>
    <lineage>
        <taxon>Bacteria</taxon>
        <taxon>Bacillati</taxon>
        <taxon>Actinomycetota</taxon>
        <taxon>Actinomycetes</taxon>
        <taxon>Pseudonocardiales</taxon>
        <taxon>Pseudonocardiaceae</taxon>
        <taxon>Allokutzneria</taxon>
    </lineage>
</organism>
<proteinExistence type="inferred from homology"/>
<dbReference type="SUPFAM" id="SSF88688">
    <property type="entry name" value="Families 57/38 glycoside transferase middle domain"/>
    <property type="match status" value="1"/>
</dbReference>
<evidence type="ECO:0000256" key="2">
    <source>
        <dbReference type="ARBA" id="ARBA00022723"/>
    </source>
</evidence>
<keyword evidence="3" id="KW-0378">Hydrolase</keyword>
<dbReference type="InterPro" id="IPR000602">
    <property type="entry name" value="Glyco_hydro_38_N"/>
</dbReference>
<dbReference type="SUPFAM" id="SSF74650">
    <property type="entry name" value="Galactose mutarotase-like"/>
    <property type="match status" value="1"/>
</dbReference>
<evidence type="ECO:0000256" key="4">
    <source>
        <dbReference type="ARBA" id="ARBA00023295"/>
    </source>
</evidence>
<keyword evidence="2" id="KW-0479">Metal-binding</keyword>
<evidence type="ECO:0000313" key="7">
    <source>
        <dbReference type="EMBL" id="SDM90146.1"/>
    </source>
</evidence>
<comment type="similarity">
    <text evidence="1">Belongs to the glycosyl hydrolase 38 family.</text>
</comment>
<name>A0A1G9X128_ALLAB</name>
<evidence type="ECO:0000313" key="8">
    <source>
        <dbReference type="Proteomes" id="UP000183376"/>
    </source>
</evidence>
<dbReference type="Gene3D" id="2.70.98.30">
    <property type="entry name" value="Golgi alpha-mannosidase II, domain 4"/>
    <property type="match status" value="1"/>
</dbReference>
<dbReference type="InterPro" id="IPR011013">
    <property type="entry name" value="Gal_mutarotase_sf_dom"/>
</dbReference>
<dbReference type="GO" id="GO:0004559">
    <property type="term" value="F:alpha-mannosidase activity"/>
    <property type="evidence" value="ECO:0007669"/>
    <property type="project" value="InterPro"/>
</dbReference>
<dbReference type="InterPro" id="IPR037094">
    <property type="entry name" value="Glyco_hydro_38_cen_sf"/>
</dbReference>
<evidence type="ECO:0000259" key="6">
    <source>
        <dbReference type="Pfam" id="PF07748"/>
    </source>
</evidence>
<dbReference type="AlphaFoldDB" id="A0A1G9X128"/>
<dbReference type="GO" id="GO:0009313">
    <property type="term" value="P:oligosaccharide catabolic process"/>
    <property type="evidence" value="ECO:0007669"/>
    <property type="project" value="TreeGrafter"/>
</dbReference>
<dbReference type="PANTHER" id="PTHR46017">
    <property type="entry name" value="ALPHA-MANNOSIDASE 2C1"/>
    <property type="match status" value="1"/>
</dbReference>
<gene>
    <name evidence="7" type="ORF">SAMN04489726_3915</name>
</gene>
<dbReference type="Pfam" id="PF01074">
    <property type="entry name" value="Glyco_hydro_38N"/>
    <property type="match status" value="1"/>
</dbReference>
<dbReference type="Pfam" id="PF07748">
    <property type="entry name" value="Glyco_hydro_38C"/>
    <property type="match status" value="1"/>
</dbReference>
<keyword evidence="8" id="KW-1185">Reference proteome</keyword>
<dbReference type="GO" id="GO:0030246">
    <property type="term" value="F:carbohydrate binding"/>
    <property type="evidence" value="ECO:0007669"/>
    <property type="project" value="InterPro"/>
</dbReference>
<dbReference type="Proteomes" id="UP000183376">
    <property type="component" value="Chromosome I"/>
</dbReference>
<dbReference type="Gene3D" id="1.20.1270.50">
    <property type="entry name" value="Glycoside hydrolase family 38, central domain"/>
    <property type="match status" value="1"/>
</dbReference>
<accession>A0A1G9X128</accession>
<dbReference type="InterPro" id="IPR028995">
    <property type="entry name" value="Glyco_hydro_57/38_cen_sf"/>
</dbReference>
<dbReference type="EMBL" id="LT629701">
    <property type="protein sequence ID" value="SDM90146.1"/>
    <property type="molecule type" value="Genomic_DNA"/>
</dbReference>
<feature type="domain" description="Glycoside hydrolase family 38 N-terminal" evidence="5">
    <location>
        <begin position="13"/>
        <end position="257"/>
    </location>
</feature>
<protein>
    <submittedName>
        <fullName evidence="7">Alpha-mannosidase</fullName>
    </submittedName>
</protein>
<dbReference type="PANTHER" id="PTHR46017:SF2">
    <property type="entry name" value="MANNOSYLGLYCERATE HYDROLASE"/>
    <property type="match status" value="1"/>
</dbReference>
<evidence type="ECO:0000256" key="1">
    <source>
        <dbReference type="ARBA" id="ARBA00009792"/>
    </source>
</evidence>
<dbReference type="Gene3D" id="3.20.110.10">
    <property type="entry name" value="Glycoside hydrolase 38, N terminal domain"/>
    <property type="match status" value="1"/>
</dbReference>
<dbReference type="InterPro" id="IPR027291">
    <property type="entry name" value="Glyco_hydro_38_N_sf"/>
</dbReference>
<dbReference type="GO" id="GO:0006013">
    <property type="term" value="P:mannose metabolic process"/>
    <property type="evidence" value="ECO:0007669"/>
    <property type="project" value="InterPro"/>
</dbReference>